<dbReference type="InterPro" id="IPR050791">
    <property type="entry name" value="Aldo-Keto_reductase"/>
</dbReference>
<proteinExistence type="predicted"/>
<dbReference type="PANTHER" id="PTHR43625:SF40">
    <property type="entry name" value="ALDO-KETO REDUCTASE YAKC [NADP(+)]"/>
    <property type="match status" value="1"/>
</dbReference>
<protein>
    <recommendedName>
        <fullName evidence="2">NADP-dependent oxidoreductase domain-containing protein</fullName>
    </recommendedName>
</protein>
<comment type="caution">
    <text evidence="3">The sequence shown here is derived from an EMBL/GenBank/DDBJ whole genome shotgun (WGS) entry which is preliminary data.</text>
</comment>
<reference evidence="4" key="1">
    <citation type="journal article" date="2017" name="Nat. Microbiol.">
        <title>Global analysis of biosynthetic gene clusters reveals vast potential of secondary metabolite production in Penicillium species.</title>
        <authorList>
            <person name="Nielsen J.C."/>
            <person name="Grijseels S."/>
            <person name="Prigent S."/>
            <person name="Ji B."/>
            <person name="Dainat J."/>
            <person name="Nielsen K.F."/>
            <person name="Frisvad J.C."/>
            <person name="Workman M."/>
            <person name="Nielsen J."/>
        </authorList>
    </citation>
    <scope>NUCLEOTIDE SEQUENCE [LARGE SCALE GENOMIC DNA]</scope>
    <source>
        <strain evidence="4">IBT 14082</strain>
    </source>
</reference>
<dbReference type="AlphaFoldDB" id="A0A1V6U2F3"/>
<evidence type="ECO:0000256" key="1">
    <source>
        <dbReference type="ARBA" id="ARBA00023002"/>
    </source>
</evidence>
<evidence type="ECO:0000313" key="4">
    <source>
        <dbReference type="Proteomes" id="UP000191342"/>
    </source>
</evidence>
<dbReference type="PANTHER" id="PTHR43625">
    <property type="entry name" value="AFLATOXIN B1 ALDEHYDE REDUCTASE"/>
    <property type="match status" value="1"/>
</dbReference>
<dbReference type="OrthoDB" id="37537at2759"/>
<gene>
    <name evidence="3" type="ORF">PENFLA_c001G09318</name>
</gene>
<dbReference type="GO" id="GO:0016491">
    <property type="term" value="F:oxidoreductase activity"/>
    <property type="evidence" value="ECO:0007669"/>
    <property type="project" value="UniProtKB-KW"/>
</dbReference>
<dbReference type="GO" id="GO:0005737">
    <property type="term" value="C:cytoplasm"/>
    <property type="evidence" value="ECO:0007669"/>
    <property type="project" value="TreeGrafter"/>
</dbReference>
<dbReference type="Proteomes" id="UP000191342">
    <property type="component" value="Unassembled WGS sequence"/>
</dbReference>
<accession>A0A1V6U2F3</accession>
<sequence length="340" mass="37587">MTSLPTSKLGPNGPQVPRLGLGLMGLSIAYGKPKPDNERLAFLDAAYQLGETFWDSADLYGDNEDLLGKWFQANPSKLNDIFLATKFGVRNFENGAMSVDSSPEYVRQACEKSLSRLGVPTIDLYYCHRLDGKTPVEKTVEAMAQLKQEGKIKYLGLSECSAESLRRAYKVHPITAVQIEYSPWVLDIENPQYRLLEAARELGVAVVAYSPLGRGFLSGTINSPDDFEDGDFRKYAPRFSKENFPKNIVLVDKIKAAAQRKNATASQLTLAWLMAQGDDIFPIPGTTNIERLKENLGSLDIKLSFEDEKEVRNACNEVEVIGGRYPGAHASALFADTPPL</sequence>
<name>A0A1V6U2F3_9EURO</name>
<dbReference type="STRING" id="254877.A0A1V6U2F3"/>
<feature type="domain" description="NADP-dependent oxidoreductase" evidence="2">
    <location>
        <begin position="18"/>
        <end position="312"/>
    </location>
</feature>
<dbReference type="InterPro" id="IPR023210">
    <property type="entry name" value="NADP_OxRdtase_dom"/>
</dbReference>
<keyword evidence="4" id="KW-1185">Reference proteome</keyword>
<keyword evidence="1" id="KW-0560">Oxidoreductase</keyword>
<dbReference type="EMBL" id="MLQL01000001">
    <property type="protein sequence ID" value="OQE32534.1"/>
    <property type="molecule type" value="Genomic_DNA"/>
</dbReference>
<dbReference type="SUPFAM" id="SSF51430">
    <property type="entry name" value="NAD(P)-linked oxidoreductase"/>
    <property type="match status" value="1"/>
</dbReference>
<dbReference type="InterPro" id="IPR036812">
    <property type="entry name" value="NAD(P)_OxRdtase_dom_sf"/>
</dbReference>
<evidence type="ECO:0000313" key="3">
    <source>
        <dbReference type="EMBL" id="OQE32534.1"/>
    </source>
</evidence>
<dbReference type="Gene3D" id="3.20.20.100">
    <property type="entry name" value="NADP-dependent oxidoreductase domain"/>
    <property type="match status" value="1"/>
</dbReference>
<organism evidence="3 4">
    <name type="scientific">Penicillium flavigenum</name>
    <dbReference type="NCBI Taxonomy" id="254877"/>
    <lineage>
        <taxon>Eukaryota</taxon>
        <taxon>Fungi</taxon>
        <taxon>Dikarya</taxon>
        <taxon>Ascomycota</taxon>
        <taxon>Pezizomycotina</taxon>
        <taxon>Eurotiomycetes</taxon>
        <taxon>Eurotiomycetidae</taxon>
        <taxon>Eurotiales</taxon>
        <taxon>Aspergillaceae</taxon>
        <taxon>Penicillium</taxon>
    </lineage>
</organism>
<dbReference type="Pfam" id="PF00248">
    <property type="entry name" value="Aldo_ket_red"/>
    <property type="match status" value="1"/>
</dbReference>
<evidence type="ECO:0000259" key="2">
    <source>
        <dbReference type="Pfam" id="PF00248"/>
    </source>
</evidence>